<keyword evidence="6" id="KW-1185">Reference proteome</keyword>
<reference evidence="5" key="2">
    <citation type="submission" date="2023-06" db="EMBL/GenBank/DDBJ databases">
        <authorList>
            <person name="Ma L."/>
            <person name="Liu K.-W."/>
            <person name="Li Z."/>
            <person name="Hsiao Y.-Y."/>
            <person name="Qi Y."/>
            <person name="Fu T."/>
            <person name="Tang G."/>
            <person name="Zhang D."/>
            <person name="Sun W.-H."/>
            <person name="Liu D.-K."/>
            <person name="Li Y."/>
            <person name="Chen G.-Z."/>
            <person name="Liu X.-D."/>
            <person name="Liao X.-Y."/>
            <person name="Jiang Y.-T."/>
            <person name="Yu X."/>
            <person name="Hao Y."/>
            <person name="Huang J."/>
            <person name="Zhao X.-W."/>
            <person name="Ke S."/>
            <person name="Chen Y.-Y."/>
            <person name="Wu W.-L."/>
            <person name="Hsu J.-L."/>
            <person name="Lin Y.-F."/>
            <person name="Huang M.-D."/>
            <person name="Li C.-Y."/>
            <person name="Huang L."/>
            <person name="Wang Z.-W."/>
            <person name="Zhao X."/>
            <person name="Zhong W.-Y."/>
            <person name="Peng D.-H."/>
            <person name="Ahmad S."/>
            <person name="Lan S."/>
            <person name="Zhang J.-S."/>
            <person name="Tsai W.-C."/>
            <person name="Van De Peer Y."/>
            <person name="Liu Z.-J."/>
        </authorList>
    </citation>
    <scope>NUCLEOTIDE SEQUENCE</scope>
    <source>
        <strain evidence="5">SCP</strain>
        <tissue evidence="5">Leaves</tissue>
    </source>
</reference>
<dbReference type="PROSITE" id="PS50102">
    <property type="entry name" value="RRM"/>
    <property type="match status" value="1"/>
</dbReference>
<evidence type="ECO:0000313" key="6">
    <source>
        <dbReference type="Proteomes" id="UP001179952"/>
    </source>
</evidence>
<comment type="caution">
    <text evidence="5">The sequence shown here is derived from an EMBL/GenBank/DDBJ whole genome shotgun (WGS) entry which is preliminary data.</text>
</comment>
<protein>
    <recommendedName>
        <fullName evidence="4">RRM domain-containing protein</fullName>
    </recommendedName>
</protein>
<evidence type="ECO:0000259" key="4">
    <source>
        <dbReference type="PROSITE" id="PS50102"/>
    </source>
</evidence>
<feature type="region of interest" description="Disordered" evidence="3">
    <location>
        <begin position="81"/>
        <end position="101"/>
    </location>
</feature>
<dbReference type="PANTHER" id="PTHR21245">
    <property type="entry name" value="HETEROGENEOUS NUCLEAR RIBONUCLEOPROTEIN"/>
    <property type="match status" value="1"/>
</dbReference>
<feature type="domain" description="RRM" evidence="4">
    <location>
        <begin position="175"/>
        <end position="216"/>
    </location>
</feature>
<dbReference type="Pfam" id="PF00076">
    <property type="entry name" value="RRM_1"/>
    <property type="match status" value="1"/>
</dbReference>
<dbReference type="AlphaFoldDB" id="A0AAV9AC01"/>
<dbReference type="InterPro" id="IPR012677">
    <property type="entry name" value="Nucleotide-bd_a/b_plait_sf"/>
</dbReference>
<dbReference type="GO" id="GO:0003723">
    <property type="term" value="F:RNA binding"/>
    <property type="evidence" value="ECO:0007669"/>
    <property type="project" value="UniProtKB-UniRule"/>
</dbReference>
<proteinExistence type="predicted"/>
<evidence type="ECO:0000256" key="3">
    <source>
        <dbReference type="SAM" id="MobiDB-lite"/>
    </source>
</evidence>
<dbReference type="EMBL" id="JAUJYN010000010">
    <property type="protein sequence ID" value="KAK1261764.1"/>
    <property type="molecule type" value="Genomic_DNA"/>
</dbReference>
<evidence type="ECO:0000256" key="1">
    <source>
        <dbReference type="ARBA" id="ARBA00022884"/>
    </source>
</evidence>
<keyword evidence="1 2" id="KW-0694">RNA-binding</keyword>
<organism evidence="5 6">
    <name type="scientific">Acorus gramineus</name>
    <name type="common">Dwarf sweet flag</name>
    <dbReference type="NCBI Taxonomy" id="55184"/>
    <lineage>
        <taxon>Eukaryota</taxon>
        <taxon>Viridiplantae</taxon>
        <taxon>Streptophyta</taxon>
        <taxon>Embryophyta</taxon>
        <taxon>Tracheophyta</taxon>
        <taxon>Spermatophyta</taxon>
        <taxon>Magnoliopsida</taxon>
        <taxon>Liliopsida</taxon>
        <taxon>Acoraceae</taxon>
        <taxon>Acorus</taxon>
    </lineage>
</organism>
<sequence length="292" mass="33353">MPPRVAKRSPVGHRIKKAAATSVVLRPPKPAEVPMKVEENVVVEKVKQPKLEANRDFPMKDEEDVKVAYGEEDNGECLELEDNEPEYEPEHPLMDDDGDGEDIVHEDIYDVEVDVEEEDLDEEAKEDEMIDEISEYGGDDIEGEEDDEHIHEEHEAGEEEECHEMVKECCKRNEFEVFVGGLDRDATEDDLRKTFSEVGQVTEVRLMMNSQTKKNKDGLPPAWDENHVEYLKKFGVIEKIELARKGQGKVVETPSKGPGCTQYSKGSYNWPRDLLRWTWTLGSRATSHVPRS</sequence>
<dbReference type="SUPFAM" id="SSF54928">
    <property type="entry name" value="RNA-binding domain, RBD"/>
    <property type="match status" value="1"/>
</dbReference>
<dbReference type="Proteomes" id="UP001179952">
    <property type="component" value="Unassembled WGS sequence"/>
</dbReference>
<accession>A0AAV9AC01</accession>
<evidence type="ECO:0000313" key="5">
    <source>
        <dbReference type="EMBL" id="KAK1261764.1"/>
    </source>
</evidence>
<name>A0AAV9AC01_ACOGR</name>
<evidence type="ECO:0000256" key="2">
    <source>
        <dbReference type="PROSITE-ProRule" id="PRU00176"/>
    </source>
</evidence>
<dbReference type="InterPro" id="IPR000504">
    <property type="entry name" value="RRM_dom"/>
</dbReference>
<dbReference type="Gene3D" id="3.30.70.330">
    <property type="match status" value="1"/>
</dbReference>
<gene>
    <name evidence="5" type="ORF">QJS04_geneDACA008690</name>
</gene>
<reference evidence="5" key="1">
    <citation type="journal article" date="2023" name="Nat. Commun.">
        <title>Diploid and tetraploid genomes of Acorus and the evolution of monocots.</title>
        <authorList>
            <person name="Ma L."/>
            <person name="Liu K.W."/>
            <person name="Li Z."/>
            <person name="Hsiao Y.Y."/>
            <person name="Qi Y."/>
            <person name="Fu T."/>
            <person name="Tang G.D."/>
            <person name="Zhang D."/>
            <person name="Sun W.H."/>
            <person name="Liu D.K."/>
            <person name="Li Y."/>
            <person name="Chen G.Z."/>
            <person name="Liu X.D."/>
            <person name="Liao X.Y."/>
            <person name="Jiang Y.T."/>
            <person name="Yu X."/>
            <person name="Hao Y."/>
            <person name="Huang J."/>
            <person name="Zhao X.W."/>
            <person name="Ke S."/>
            <person name="Chen Y.Y."/>
            <person name="Wu W.L."/>
            <person name="Hsu J.L."/>
            <person name="Lin Y.F."/>
            <person name="Huang M.D."/>
            <person name="Li C.Y."/>
            <person name="Huang L."/>
            <person name="Wang Z.W."/>
            <person name="Zhao X."/>
            <person name="Zhong W.Y."/>
            <person name="Peng D.H."/>
            <person name="Ahmad S."/>
            <person name="Lan S."/>
            <person name="Zhang J.S."/>
            <person name="Tsai W.C."/>
            <person name="Van de Peer Y."/>
            <person name="Liu Z.J."/>
        </authorList>
    </citation>
    <scope>NUCLEOTIDE SEQUENCE</scope>
    <source>
        <strain evidence="5">SCP</strain>
    </source>
</reference>
<dbReference type="InterPro" id="IPR035979">
    <property type="entry name" value="RBD_domain_sf"/>
</dbReference>